<dbReference type="AlphaFoldDB" id="E3HW97"/>
<organism evidence="1 2">
    <name type="scientific">Achromobacter xylosoxidans (strain A8)</name>
    <dbReference type="NCBI Taxonomy" id="762376"/>
    <lineage>
        <taxon>Bacteria</taxon>
        <taxon>Pseudomonadati</taxon>
        <taxon>Pseudomonadota</taxon>
        <taxon>Betaproteobacteria</taxon>
        <taxon>Burkholderiales</taxon>
        <taxon>Alcaligenaceae</taxon>
        <taxon>Achromobacter</taxon>
    </lineage>
</organism>
<dbReference type="Proteomes" id="UP000006876">
    <property type="component" value="Chromosome"/>
</dbReference>
<evidence type="ECO:0000313" key="1">
    <source>
        <dbReference type="EMBL" id="ADP17577.1"/>
    </source>
</evidence>
<name>E3HW97_ACHXA</name>
<accession>E3HW97</accession>
<evidence type="ECO:0008006" key="3">
    <source>
        <dbReference type="Google" id="ProtNLM"/>
    </source>
</evidence>
<dbReference type="KEGG" id="axy:AXYL_04258"/>
<dbReference type="PROSITE" id="PS51257">
    <property type="entry name" value="PROKAR_LIPOPROTEIN"/>
    <property type="match status" value="1"/>
</dbReference>
<evidence type="ECO:0000313" key="2">
    <source>
        <dbReference type="Proteomes" id="UP000006876"/>
    </source>
</evidence>
<reference evidence="1 2" key="1">
    <citation type="journal article" date="2011" name="J. Bacteriol.">
        <title>Complete genome sequence of the haloaromatic acid-degrading bacterium Achromobacter xylosoxidans A8.</title>
        <authorList>
            <person name="Strnad H."/>
            <person name="Ridl J."/>
            <person name="Paces J."/>
            <person name="Kolar M."/>
            <person name="Vlcek C."/>
            <person name="Paces V."/>
        </authorList>
    </citation>
    <scope>NUCLEOTIDE SEQUENCE [LARGE SCALE GENOMIC DNA]</scope>
    <source>
        <strain evidence="1 2">A8</strain>
    </source>
</reference>
<dbReference type="HOGENOM" id="CLU_127469_0_0_4"/>
<dbReference type="EMBL" id="CP002287">
    <property type="protein sequence ID" value="ADP17577.1"/>
    <property type="molecule type" value="Genomic_DNA"/>
</dbReference>
<proteinExistence type="predicted"/>
<protein>
    <recommendedName>
        <fullName evidence="3">Lipoprotein</fullName>
    </recommendedName>
</protein>
<sequence>MFRILVSVLVISGGLSGCSATNPNILNSYDATQNSRVRVFVYTADRIRLDFDRTCYTSPGLLGHGEGLETMQRSHYQGSRSVGMAPTSKRGDAVFDEFIIKAGIPLTIYGQVGGKYHSPGVSIYMRETRDAGYFTPIAGANYEIYVRDRKVIVEDLGVDGVDSASRLIELTPTKACAANGS</sequence>
<gene>
    <name evidence="1" type="ordered locus">AXYL_04258</name>
</gene>
<dbReference type="STRING" id="762376.AXYL_04258"/>